<gene>
    <name evidence="1" type="ORF">MSAN_00865100</name>
</gene>
<accession>A0A8H6YZ77</accession>
<proteinExistence type="predicted"/>
<dbReference type="AlphaFoldDB" id="A0A8H6YZ77"/>
<keyword evidence="2" id="KW-1185">Reference proteome</keyword>
<protein>
    <recommendedName>
        <fullName evidence="3">F-box domain-containing protein</fullName>
    </recommendedName>
</protein>
<dbReference type="OrthoDB" id="2890636at2759"/>
<reference evidence="1" key="1">
    <citation type="submission" date="2020-05" db="EMBL/GenBank/DDBJ databases">
        <title>Mycena genomes resolve the evolution of fungal bioluminescence.</title>
        <authorList>
            <person name="Tsai I.J."/>
        </authorList>
    </citation>
    <scope>NUCLEOTIDE SEQUENCE</scope>
    <source>
        <strain evidence="1">160909Yilan</strain>
    </source>
</reference>
<dbReference type="Proteomes" id="UP000623467">
    <property type="component" value="Unassembled WGS sequence"/>
</dbReference>
<name>A0A8H6YZ77_9AGAR</name>
<organism evidence="1 2">
    <name type="scientific">Mycena sanguinolenta</name>
    <dbReference type="NCBI Taxonomy" id="230812"/>
    <lineage>
        <taxon>Eukaryota</taxon>
        <taxon>Fungi</taxon>
        <taxon>Dikarya</taxon>
        <taxon>Basidiomycota</taxon>
        <taxon>Agaricomycotina</taxon>
        <taxon>Agaricomycetes</taxon>
        <taxon>Agaricomycetidae</taxon>
        <taxon>Agaricales</taxon>
        <taxon>Marasmiineae</taxon>
        <taxon>Mycenaceae</taxon>
        <taxon>Mycena</taxon>
    </lineage>
</organism>
<evidence type="ECO:0008006" key="3">
    <source>
        <dbReference type="Google" id="ProtNLM"/>
    </source>
</evidence>
<sequence length="434" mass="47628">MPFAALGDDILLNILALGDIHTVLTVSAIDKRLHELTQAKQLWLSLIQDRAFRHALDLPSPNTDELQSLSTRKLVDLVKRAVTRPAQAWPGAPPSRQTPTYTITFDTGLRHLRDFHLLPGAQYIISGTSAGEDLCMFDVWNGRHVWSFAKRNHRAYWAVDLVPGGGIARVVVALLTDFVGNGCSIYVEEVDLTTSASREVFDLGFTTKLSSILAIVGDFFLYSLTSPVRFDAVVLVNWRASTYVALNYGRETSSGLALIPGYIIATHSDSASPRQRLLTVASFDAFAPHWKPLEAGIDFSDQLFPNTIPVITHARQEYHGLPLGDSEYVYVRLGITPNAVYQGSYSIVTLLGKIPRPPTLAALAGTLFLGRPPADPFRTVELTYSWRPPPAPGQACSLRFVSDQIGSYAPGATRIQPRAAAAKEKGSFTVSYYQ</sequence>
<comment type="caution">
    <text evidence="1">The sequence shown here is derived from an EMBL/GenBank/DDBJ whole genome shotgun (WGS) entry which is preliminary data.</text>
</comment>
<evidence type="ECO:0000313" key="1">
    <source>
        <dbReference type="EMBL" id="KAF7367994.1"/>
    </source>
</evidence>
<evidence type="ECO:0000313" key="2">
    <source>
        <dbReference type="Proteomes" id="UP000623467"/>
    </source>
</evidence>
<dbReference type="EMBL" id="JACAZH010000005">
    <property type="protein sequence ID" value="KAF7367994.1"/>
    <property type="molecule type" value="Genomic_DNA"/>
</dbReference>